<dbReference type="Gene3D" id="2.30.30.40">
    <property type="entry name" value="SH3 Domains"/>
    <property type="match status" value="1"/>
</dbReference>
<feature type="transmembrane region" description="Helical" evidence="7">
    <location>
        <begin position="543"/>
        <end position="564"/>
    </location>
</feature>
<comment type="caution">
    <text evidence="11">The sequence shown here is derived from an EMBL/GenBank/DDBJ whole genome shotgun (WGS) entry which is preliminary data.</text>
</comment>
<dbReference type="Pfam" id="PF14604">
    <property type="entry name" value="SH3_9"/>
    <property type="match status" value="1"/>
</dbReference>
<evidence type="ECO:0000256" key="1">
    <source>
        <dbReference type="ARBA" id="ARBA00004141"/>
    </source>
</evidence>
<evidence type="ECO:0000313" key="12">
    <source>
        <dbReference type="Proteomes" id="UP001287286"/>
    </source>
</evidence>
<evidence type="ECO:0000256" key="7">
    <source>
        <dbReference type="SAM" id="Phobius"/>
    </source>
</evidence>
<evidence type="ECO:0008006" key="13">
    <source>
        <dbReference type="Google" id="ProtNLM"/>
    </source>
</evidence>
<feature type="domain" description="Anoctamin alpha-beta plait" evidence="10">
    <location>
        <begin position="21"/>
        <end position="164"/>
    </location>
</feature>
<keyword evidence="3 7" id="KW-0812">Transmembrane</keyword>
<feature type="compositionally biased region" description="Pro residues" evidence="6">
    <location>
        <begin position="1701"/>
        <end position="1710"/>
    </location>
</feature>
<evidence type="ECO:0000256" key="6">
    <source>
        <dbReference type="SAM" id="MobiDB-lite"/>
    </source>
</evidence>
<dbReference type="InterPro" id="IPR001452">
    <property type="entry name" value="SH3_domain"/>
</dbReference>
<feature type="transmembrane region" description="Helical" evidence="7">
    <location>
        <begin position="405"/>
        <end position="426"/>
    </location>
</feature>
<feature type="region of interest" description="Disordered" evidence="6">
    <location>
        <begin position="1698"/>
        <end position="1734"/>
    </location>
</feature>
<accession>A0ABR0C1M4</accession>
<keyword evidence="12" id="KW-1185">Reference proteome</keyword>
<name>A0ABR0C1M4_PURLI</name>
<feature type="domain" description="SH3" evidence="9">
    <location>
        <begin position="2034"/>
        <end position="2087"/>
    </location>
</feature>
<dbReference type="EMBL" id="JAWRVI010000016">
    <property type="protein sequence ID" value="KAK4090172.1"/>
    <property type="molecule type" value="Genomic_DNA"/>
</dbReference>
<evidence type="ECO:0000256" key="2">
    <source>
        <dbReference type="ARBA" id="ARBA00022443"/>
    </source>
</evidence>
<evidence type="ECO:0000256" key="4">
    <source>
        <dbReference type="ARBA" id="ARBA00022989"/>
    </source>
</evidence>
<dbReference type="Pfam" id="PF20877">
    <property type="entry name" value="Anoctamin_N"/>
    <property type="match status" value="1"/>
</dbReference>
<feature type="compositionally biased region" description="Low complexity" evidence="6">
    <location>
        <begin position="1453"/>
        <end position="1467"/>
    </location>
</feature>
<feature type="domain" description="Anoctamin transmembrane" evidence="8">
    <location>
        <begin position="207"/>
        <end position="668"/>
    </location>
</feature>
<evidence type="ECO:0000313" key="11">
    <source>
        <dbReference type="EMBL" id="KAK4090172.1"/>
    </source>
</evidence>
<keyword evidence="5 7" id="KW-0472">Membrane</keyword>
<feature type="compositionally biased region" description="Basic and acidic residues" evidence="6">
    <location>
        <begin position="1557"/>
        <end position="1570"/>
    </location>
</feature>
<dbReference type="PANTHER" id="PTHR12308">
    <property type="entry name" value="ANOCTAMIN"/>
    <property type="match status" value="1"/>
</dbReference>
<feature type="region of interest" description="Disordered" evidence="6">
    <location>
        <begin position="1120"/>
        <end position="1142"/>
    </location>
</feature>
<evidence type="ECO:0000256" key="5">
    <source>
        <dbReference type="ARBA" id="ARBA00023136"/>
    </source>
</evidence>
<dbReference type="SUPFAM" id="SSF50044">
    <property type="entry name" value="SH3-domain"/>
    <property type="match status" value="1"/>
</dbReference>
<comment type="subcellular location">
    <subcellularLocation>
        <location evidence="1">Membrane</location>
        <topology evidence="1">Multi-pass membrane protein</topology>
    </subcellularLocation>
</comment>
<feature type="compositionally biased region" description="Pro residues" evidence="6">
    <location>
        <begin position="1533"/>
        <end position="1545"/>
    </location>
</feature>
<feature type="transmembrane region" description="Helical" evidence="7">
    <location>
        <begin position="467"/>
        <end position="488"/>
    </location>
</feature>
<dbReference type="Proteomes" id="UP001287286">
    <property type="component" value="Unassembled WGS sequence"/>
</dbReference>
<keyword evidence="2" id="KW-0728">SH3 domain</keyword>
<evidence type="ECO:0000256" key="3">
    <source>
        <dbReference type="ARBA" id="ARBA00022692"/>
    </source>
</evidence>
<feature type="region of interest" description="Disordered" evidence="6">
    <location>
        <begin position="1453"/>
        <end position="1495"/>
    </location>
</feature>
<feature type="compositionally biased region" description="Low complexity" evidence="6">
    <location>
        <begin position="1613"/>
        <end position="1634"/>
    </location>
</feature>
<sequence>MSSLRGLYGHKGDTAGQDNLGVDYVICYKVPPKGMPSTTVPAPSTAARGAIKYSQSPSSERAEAEAGFVQVVESLTRVGLATEVRSGDSDSLLLFVKAASPDLLARHVYRSRLQDWLGGVRTSGPESDVSRSLRDEPVTEAERLRIVYQIITRPQNEGGAGISDSASSGPSKHVAAVFPLHDQAFNKAWIQKWSGKYTIDQSDIDEIRDKFGEDVAFYFAFLRSYFRWLVFPSAFGFACWLILGQFSFVYTLGIGLWSVVFLEYWKKKEVDLAVQWGVRGVSAIQQHRPEFKWDFETEDAITGEPRKVYPHSKRLQTQLLQIPFALACVFVLGGLVVICNSLEIFINEVYDGPFKQYLAFLPTVLLVVFTPTFSAVLMGAANVLTDKENYETTDSYHAALVQKQFVLNFMTSYMALFFTAFVYIPFGDILLPLLEFWRATAQVVTFSDKALPTQKFHINPQRISSQMFYFTVTAQIVNFATEVIVPYVTHKATAKAKELQGKKAPANDPAEEVDFLRRVRDECELEAYDVTGDYREMVMQYGYLSLFSVAWPLAACCFLVNNWVELRSDALKIAISCKRPIPWRSDSIGPWLTAIGFLSWLGSITSSAIVYLCSGSRNGARGTTSQFTAWGVLLSILLAEHFYLAVQQAVRYVMGKVESPGLQRERKERYLMKKKLLQENLGEDAAEKASAPGVETTEKITRATLEEEARQASVRGQGTAEEMFWQRQRGMQETILIGRKLIAQVSCLRRACAPCRGGHGVRVLADVKCQGHERRARSSYRLRWERHGYKADSVGDQAGSFPYSDSEEPGSVAQQVRKAVGGRSPRHGELVSRSHILGVAFAITGLMPRLSRGPSWSWDLEMSVHGVDVEAGAFAQTGRLVLIEVPPSVSATGRRDLIPHSDWQARTGLLPRGAESLTVALAACTDSRPAVNFTVVNQRRLLPTPCTLCRGWRLERPHPNWLRVDDSMMRSVERSTCGNITTSQVQRLSIGPKGARPGLSVTLSGAVESGTGRVLQQPVVGITIAMGTHGRGKPMMRPGEGVPGVGGVPGGGVPSHARLVQYFVLIPEESKPTAAPYHRNRYGIATFATIQTGTYTTLSLFLVQITLVVQAHPWRPPIDPPPAINVGDRGPNRGTGVPPAPAATQRVPLWTLISPKRDGGQPLHLEKSRPFTPQRLTLTRPAAVLSRRAERAAMPHAALSRRAARPAASLTDASLGRGDGSSLGYSLCHGAWSLHKGLRGGTEYLVKLRFTVLVASPIVAPLNPATPQAANQHVAWLAAACLLAPVSRNHRHRPILAVRGQDNRQPGPQRTMDDVVELVLTPFKDVVEKGRVAANNAGDSQPMLKAALALVKEGERALKRIEPLCKKHLDEYGSGFVDALKENDALSNYRTELTDLLWEFDDYVEAENFDADKYTELQGVSRKVAPRVYDILMRMKLEVPAQGTANLFMSQLSPPSSPHSMHPNSLLNTPRDMYRPVVMSPPNRDSFSSSQTGSVTDINTVEDANNHLQRLMSNQTARSRDGSMDALGLRRSPAPPEQPPNPPSSNPWDPRTATLSDDGRSEYSPVERRPMLLRPESPVDPAISPLSPARDHGNVRRTGSNASDYESDDRRQSSSSSAYSSGSFFGHSSRTRSSNITMPIPEEELVEHSVKPLPQVPPVRYSPMPPPTQVQIPRRMSAESRSSTGAVRQQLIVVNSAPATSAPPPVPPIPENYATQVEQPRSPLSPGNAPSDLEVSSPVAPIREIDNGLIPVETQSTTRGSDMHAPGHDCTIGASASFYHHKGFCEGAKEVIRGDVGVKKTQKPVRRTLSRVVARCTGCLYELDFAQVEIDVNMQEEGNFTKCDVGYRLRFLQKSHLPAKRVDDVLYACLFCIHEGRTLDESDATVFFTTRALFSHLARHPRPLPVVPGITVVETPDMPPQLRNNYDLHFPQPPAPHPAKEHSAEITGLPTGVAKEQARRIYGQRLLYDRTEALELAQGARISGIKWPPKYNGEWIFAWHDGVFASVPTDVIKLDRPLSSEIKMGGTSHVKAKAKWKFAPKDKEKGDWLKFDKNEIITNISWSHPDHWCWSGTNAKGKWGIFPQAFIDPNTVSQDQAASEHHSDRASLLMTGEKTVRAARSGFGGVADGSQVRRGEGLESWANRCRANYEDTGFGSLTDVLDGHDAEAYKERRCFAAAPRWGVVEGNIAGGQHAAPSKPHEGGAFVVSERLERPTRRDLLSLTVLAHGMSTADHSAFRVGDCGIGMRRPSPSPQSPDRHPPCQIYRRGKRRWNEIIALPMRDMAAGIPPTPKLLYRRTEHLRDEDGDRSGAGFRWFLLFVVVRWLAIRRRAEEGGAVDSSTQVKDSCHVWLCFPFAREQARLAARGRMCWLSSKPPCCSFVYSRRPCVVTSGPMESVKRQVRARTDQECLRHRVALPSAKAGGVAC</sequence>
<dbReference type="InterPro" id="IPR007632">
    <property type="entry name" value="Anoctamin"/>
</dbReference>
<proteinExistence type="predicted"/>
<feature type="compositionally biased region" description="Polar residues" evidence="6">
    <location>
        <begin position="1483"/>
        <end position="1495"/>
    </location>
</feature>
<dbReference type="InterPro" id="IPR036028">
    <property type="entry name" value="SH3-like_dom_sf"/>
</dbReference>
<keyword evidence="4 7" id="KW-1133">Transmembrane helix</keyword>
<dbReference type="Pfam" id="PF04547">
    <property type="entry name" value="Anoctamin"/>
    <property type="match status" value="1"/>
</dbReference>
<evidence type="ECO:0000259" key="8">
    <source>
        <dbReference type="Pfam" id="PF04547"/>
    </source>
</evidence>
<feature type="transmembrane region" description="Helical" evidence="7">
    <location>
        <begin position="627"/>
        <end position="646"/>
    </location>
</feature>
<feature type="transmembrane region" description="Helical" evidence="7">
    <location>
        <begin position="249"/>
        <end position="265"/>
    </location>
</feature>
<feature type="transmembrane region" description="Helical" evidence="7">
    <location>
        <begin position="358"/>
        <end position="384"/>
    </location>
</feature>
<feature type="transmembrane region" description="Helical" evidence="7">
    <location>
        <begin position="591"/>
        <end position="615"/>
    </location>
</feature>
<dbReference type="PANTHER" id="PTHR12308:SF73">
    <property type="entry name" value="ANOCTAMIN"/>
    <property type="match status" value="1"/>
</dbReference>
<reference evidence="11 12" key="1">
    <citation type="journal article" date="2024" name="Microbiol. Resour. Announc.">
        <title>Genome annotations for the ascomycete fungi Trichoderma harzianum, Trichoderma aggressivum, and Purpureocillium lilacinum.</title>
        <authorList>
            <person name="Beijen E.P.W."/>
            <person name="Ohm R.A."/>
        </authorList>
    </citation>
    <scope>NUCLEOTIDE SEQUENCE [LARGE SCALE GENOMIC DNA]</scope>
    <source>
        <strain evidence="11 12">CBS 150709</strain>
    </source>
</reference>
<gene>
    <name evidence="11" type="ORF">Purlil1_5343</name>
</gene>
<evidence type="ECO:0000259" key="9">
    <source>
        <dbReference type="Pfam" id="PF14604"/>
    </source>
</evidence>
<evidence type="ECO:0000259" key="10">
    <source>
        <dbReference type="Pfam" id="PF20877"/>
    </source>
</evidence>
<feature type="transmembrane region" description="Helical" evidence="7">
    <location>
        <begin position="322"/>
        <end position="346"/>
    </location>
</feature>
<organism evidence="11 12">
    <name type="scientific">Purpureocillium lilacinum</name>
    <name type="common">Paecilomyces lilacinus</name>
    <dbReference type="NCBI Taxonomy" id="33203"/>
    <lineage>
        <taxon>Eukaryota</taxon>
        <taxon>Fungi</taxon>
        <taxon>Dikarya</taxon>
        <taxon>Ascomycota</taxon>
        <taxon>Pezizomycotina</taxon>
        <taxon>Sordariomycetes</taxon>
        <taxon>Hypocreomycetidae</taxon>
        <taxon>Hypocreales</taxon>
        <taxon>Ophiocordycipitaceae</taxon>
        <taxon>Purpureocillium</taxon>
    </lineage>
</organism>
<feature type="region of interest" description="Disordered" evidence="6">
    <location>
        <begin position="1511"/>
        <end position="1635"/>
    </location>
</feature>
<dbReference type="InterPro" id="IPR049456">
    <property type="entry name" value="Anoctamin_N_fung"/>
</dbReference>
<protein>
    <recommendedName>
        <fullName evidence="13">SH3 domain-containing protein</fullName>
    </recommendedName>
</protein>
<dbReference type="InterPro" id="IPR049452">
    <property type="entry name" value="Anoctamin_TM"/>
</dbReference>